<proteinExistence type="predicted"/>
<protein>
    <submittedName>
        <fullName evidence="1">Uncharacterized protein</fullName>
    </submittedName>
</protein>
<name>A0A1B9NTM5_ALILO</name>
<reference evidence="1 2" key="1">
    <citation type="submission" date="2016-06" db="EMBL/GenBank/DDBJ databases">
        <authorList>
            <person name="Kjaerup R.B."/>
            <person name="Dalgaard T.S."/>
            <person name="Juul-Madsen H.R."/>
        </authorList>
    </citation>
    <scope>NUCLEOTIDE SEQUENCE [LARGE SCALE GENOMIC DNA]</scope>
    <source>
        <strain evidence="1 2">1S159</strain>
    </source>
</reference>
<evidence type="ECO:0000313" key="2">
    <source>
        <dbReference type="Proteomes" id="UP000093523"/>
    </source>
</evidence>
<gene>
    <name evidence="1" type="ORF">A6E04_19370</name>
</gene>
<dbReference type="RefSeq" id="WP_065612142.1">
    <property type="nucleotide sequence ID" value="NZ_CAWMPN010000031.1"/>
</dbReference>
<accession>A0A1B9NTM5</accession>
<evidence type="ECO:0000313" key="1">
    <source>
        <dbReference type="EMBL" id="OCH17016.1"/>
    </source>
</evidence>
<dbReference type="Proteomes" id="UP000093523">
    <property type="component" value="Unassembled WGS sequence"/>
</dbReference>
<comment type="caution">
    <text evidence="1">The sequence shown here is derived from an EMBL/GenBank/DDBJ whole genome shotgun (WGS) entry which is preliminary data.</text>
</comment>
<organism evidence="1 2">
    <name type="scientific">Aliivibrio logei</name>
    <name type="common">Vibrio logei</name>
    <dbReference type="NCBI Taxonomy" id="688"/>
    <lineage>
        <taxon>Bacteria</taxon>
        <taxon>Pseudomonadati</taxon>
        <taxon>Pseudomonadota</taxon>
        <taxon>Gammaproteobacteria</taxon>
        <taxon>Vibrionales</taxon>
        <taxon>Vibrionaceae</taxon>
        <taxon>Aliivibrio</taxon>
    </lineage>
</organism>
<dbReference type="AlphaFoldDB" id="A0A1B9NTM5"/>
<sequence length="86" mass="9780">MMNTEALTVIYNGILQGYQHKQYEMIENNLPDNSRRVRSENMRERLTNQIAELSTMAYDIGDHDSAAFFMDTARNLGSDAVPALPL</sequence>
<dbReference type="EMBL" id="MAJU01000031">
    <property type="protein sequence ID" value="OCH17016.1"/>
    <property type="molecule type" value="Genomic_DNA"/>
</dbReference>
<dbReference type="STRING" id="688.A6E04_19370"/>
<dbReference type="OrthoDB" id="10000651at2"/>